<keyword evidence="3" id="KW-1185">Reference proteome</keyword>
<feature type="compositionally biased region" description="Basic and acidic residues" evidence="1">
    <location>
        <begin position="884"/>
        <end position="912"/>
    </location>
</feature>
<feature type="region of interest" description="Disordered" evidence="1">
    <location>
        <begin position="638"/>
        <end position="657"/>
    </location>
</feature>
<feature type="region of interest" description="Disordered" evidence="1">
    <location>
        <begin position="1241"/>
        <end position="1273"/>
    </location>
</feature>
<name>G2X1P6_VERDV</name>
<feature type="region of interest" description="Disordered" evidence="1">
    <location>
        <begin position="1"/>
        <end position="21"/>
    </location>
</feature>
<evidence type="ECO:0000313" key="2">
    <source>
        <dbReference type="EMBL" id="EGY22219.1"/>
    </source>
</evidence>
<feature type="compositionally biased region" description="Polar residues" evidence="1">
    <location>
        <begin position="697"/>
        <end position="711"/>
    </location>
</feature>
<dbReference type="EMBL" id="DS572700">
    <property type="protein sequence ID" value="EGY22219.1"/>
    <property type="molecule type" value="Genomic_DNA"/>
</dbReference>
<reference evidence="2 3" key="1">
    <citation type="submission" date="2008-03" db="EMBL/GenBank/DDBJ databases">
        <title>The Genome Sequence of Verticillium dahliae VdLs.17.</title>
        <authorList>
            <consortium name="The Broad Institute Genome Sequencing Platform"/>
            <person name="Ma L.-J.J."/>
            <person name="Klosterman S.J."/>
            <person name="Subbarao K."/>
            <person name="Dobinson K."/>
            <person name="Veronese P."/>
            <person name="Kang S."/>
            <person name="Gold S.E."/>
            <person name="Young S."/>
            <person name="Jaffe D."/>
            <person name="Gnerre S."/>
            <person name="Berlin A."/>
            <person name="Heiman D."/>
            <person name="Hepburn T."/>
            <person name="Sykes S."/>
            <person name="Alvarado L."/>
            <person name="Kodira C.D."/>
            <person name="Lander E."/>
            <person name="Galagan J."/>
            <person name="Nusbaum C."/>
            <person name="Birren B."/>
        </authorList>
    </citation>
    <scope>NUCLEOTIDE SEQUENCE [LARGE SCALE GENOMIC DNA]</scope>
    <source>
        <strain evidence="3">VdLs.17 / ATCC MYA-4575 / FGSC 10137</strain>
    </source>
</reference>
<feature type="compositionally biased region" description="Basic and acidic residues" evidence="1">
    <location>
        <begin position="1247"/>
        <end position="1268"/>
    </location>
</feature>
<gene>
    <name evidence="2" type="ORF">VDAG_03657</name>
</gene>
<dbReference type="Proteomes" id="UP000001611">
    <property type="component" value="Chromosome 3"/>
</dbReference>
<feature type="region of interest" description="Disordered" evidence="1">
    <location>
        <begin position="882"/>
        <end position="980"/>
    </location>
</feature>
<evidence type="ECO:0008006" key="4">
    <source>
        <dbReference type="Google" id="ProtNLM"/>
    </source>
</evidence>
<dbReference type="PANTHER" id="PTHR37542">
    <property type="entry name" value="HELO DOMAIN-CONTAINING PROTEIN-RELATED"/>
    <property type="match status" value="1"/>
</dbReference>
<dbReference type="GeneID" id="20705120"/>
<feature type="compositionally biased region" description="Polar residues" evidence="1">
    <location>
        <begin position="638"/>
        <end position="655"/>
    </location>
</feature>
<dbReference type="OrthoDB" id="5418235at2759"/>
<dbReference type="eggNOG" id="ENOG502QTFK">
    <property type="taxonomic scope" value="Eukaryota"/>
</dbReference>
<dbReference type="KEGG" id="vda:VDAG_03657"/>
<feature type="region of interest" description="Disordered" evidence="1">
    <location>
        <begin position="687"/>
        <end position="711"/>
    </location>
</feature>
<dbReference type="STRING" id="498257.G2X1P6"/>
<dbReference type="HOGENOM" id="CLU_006822_0_0_1"/>
<dbReference type="RefSeq" id="XP_009652036.1">
    <property type="nucleotide sequence ID" value="XM_009653741.1"/>
</dbReference>
<dbReference type="InParanoid" id="G2X1P6"/>
<proteinExistence type="predicted"/>
<dbReference type="OMA" id="VHEDFFP"/>
<evidence type="ECO:0000313" key="3">
    <source>
        <dbReference type="Proteomes" id="UP000001611"/>
    </source>
</evidence>
<organism evidence="2 3">
    <name type="scientific">Verticillium dahliae (strain VdLs.17 / ATCC MYA-4575 / FGSC 10137)</name>
    <name type="common">Verticillium wilt</name>
    <dbReference type="NCBI Taxonomy" id="498257"/>
    <lineage>
        <taxon>Eukaryota</taxon>
        <taxon>Fungi</taxon>
        <taxon>Dikarya</taxon>
        <taxon>Ascomycota</taxon>
        <taxon>Pezizomycotina</taxon>
        <taxon>Sordariomycetes</taxon>
        <taxon>Hypocreomycetidae</taxon>
        <taxon>Glomerellales</taxon>
        <taxon>Plectosphaerellaceae</taxon>
        <taxon>Verticillium</taxon>
    </lineage>
</organism>
<dbReference type="PANTHER" id="PTHR37542:SF2">
    <property type="entry name" value="PROTEIN KINASE DOMAIN-CONTAINING PROTEIN"/>
    <property type="match status" value="1"/>
</dbReference>
<feature type="compositionally biased region" description="Acidic residues" evidence="1">
    <location>
        <begin position="922"/>
        <end position="944"/>
    </location>
</feature>
<feature type="region of interest" description="Disordered" evidence="1">
    <location>
        <begin position="1050"/>
        <end position="1072"/>
    </location>
</feature>
<feature type="compositionally biased region" description="Acidic residues" evidence="1">
    <location>
        <begin position="951"/>
        <end position="962"/>
    </location>
</feature>
<protein>
    <recommendedName>
        <fullName evidence="4">HET-s/LopB domain-containing protein</fullName>
    </recommendedName>
</protein>
<sequence length="1295" mass="141402">MTRGNITSLHRGGGGPSPCAVSGTQNPSLADALCPPHWRCAIWRAGVRVLYLTLAGTQGNVTRDDRVWAHVTEPLVALSARALQEPPTQPPGGYQLPMHRRLSRLYNDTKKSSDFLTQPVQNAEDPDIKALHRKLRIQKDRFVSWGMEWSDPSQTEEIDESLSKAGLSEVVGSILSTIHDIVAEAEPLWQSSKALVSGGKASEKSSGDKKVPIVAWDKGRFEDLIRDLTTSVDTLYDLSRTRSSGVFSASSSRTKLSKSMASAEDLRSFESTRMQTPQQIDPSSLTNLNSMPITQSAATRDIVLMSRQALAAMGKQIGPQPSGPLLLEFAEFDPVYATTGIMPPMARFEKLSAGLQRESQRAPGAWTGLPRLLGYFEDLQYSRLGLVYQFPPTFNAIRQDSNTRNPVDNLCTLNDLLMRPDFEPRLEAKFRLANNLANTVFDLHARGITHGNILDRNVTFCNTHNPDRPDLTSDEVDIRRPLISSFDLFPDAPSDHEEVPFIQLYRHPLDPRTAPAGPITDRTDSRILDLYSLAMTLTSIGLWTRLEYLVPDPLSPSIPESILEQLAIRCGTLYVKAVQVCWDAVDQELAGKVVGEELLANVQVKASRYLEACCILDGVSGLDERLGRDLGDTKSSILTQASQAGPATQIQPRQTASDEMKVPIARVPVSAPVPAMESEKALLAKRDAERKNPSPHALQSSHFEISTVEQSSVKPSKQRLYPNVPLSPDAIEKWHTTVMPQVNQALRHFYRKYPETVEISLESIGVSPQKAKPTVLVVCTSVSKVKAILKRKLGEIFEAGNEFGLKVCKGQIVLSRKQAGDPKRSMTGEGSDGGETKPANPSYQECPNNGASIGAWIGDRHLPPVSFGGLVIVDDKPYGMTVHHMLDDPDQDRAPQKDPAESTHRSMARPDDMSLQNFYADSADDSGSEDIACEFSDSDSEASETDITSDTSDDESESDDGEYGQPGDIPGVEPGCGEGYVVTQPAMDDVDDDFYPCAETADEDHLDSYSLGEVYASSGIRRREQDGLVHEIDWALFEFHRERLPDDNTIPHFKKTTKKSAAAPTGDNFMRPMDVTPSSALPGLEVQCIARTSGLQSGRILPAMVSIRIYGRQSPSHSYQVTSGMASPSMGIPGDSGAWIMDREMGRVCGHVLAWSQRKMVAYICPMDVLLLDIAETLGAETVRLPGGEPIVRIMNAEERFAQYGDGDELGSSPFLDPCDDEDLGDLLGEDEDEAPMLARSQAARKGHGDKGRVAHSEKGRAGYDKAADASTGDVTKAMESVGIGGGRLGVGMCS</sequence>
<accession>G2X1P6</accession>
<feature type="region of interest" description="Disordered" evidence="1">
    <location>
        <begin position="816"/>
        <end position="847"/>
    </location>
</feature>
<evidence type="ECO:0000256" key="1">
    <source>
        <dbReference type="SAM" id="MobiDB-lite"/>
    </source>
</evidence>